<evidence type="ECO:0000313" key="1">
    <source>
        <dbReference type="EMBL" id="SUZ88876.1"/>
    </source>
</evidence>
<accession>A0A381RAT3</accession>
<protein>
    <submittedName>
        <fullName evidence="1">Uncharacterized protein</fullName>
    </submittedName>
</protein>
<gene>
    <name evidence="1" type="ORF">METZ01_LOCUS41730</name>
</gene>
<sequence>MAERSMAADCKSAGVRLRRFESFSPHIFAGVVQWQNTSLPSWSRE</sequence>
<name>A0A381RAT3_9ZZZZ</name>
<proteinExistence type="predicted"/>
<reference evidence="1" key="1">
    <citation type="submission" date="2018-05" db="EMBL/GenBank/DDBJ databases">
        <authorList>
            <person name="Lanie J.A."/>
            <person name="Ng W.-L."/>
            <person name="Kazmierczak K.M."/>
            <person name="Andrzejewski T.M."/>
            <person name="Davidsen T.M."/>
            <person name="Wayne K.J."/>
            <person name="Tettelin H."/>
            <person name="Glass J.I."/>
            <person name="Rusch D."/>
            <person name="Podicherti R."/>
            <person name="Tsui H.-C.T."/>
            <person name="Winkler M.E."/>
        </authorList>
    </citation>
    <scope>NUCLEOTIDE SEQUENCE</scope>
</reference>
<organism evidence="1">
    <name type="scientific">marine metagenome</name>
    <dbReference type="NCBI Taxonomy" id="408172"/>
    <lineage>
        <taxon>unclassified sequences</taxon>
        <taxon>metagenomes</taxon>
        <taxon>ecological metagenomes</taxon>
    </lineage>
</organism>
<feature type="non-terminal residue" evidence="1">
    <location>
        <position position="45"/>
    </location>
</feature>
<dbReference type="EMBL" id="UINC01001792">
    <property type="protein sequence ID" value="SUZ88876.1"/>
    <property type="molecule type" value="Genomic_DNA"/>
</dbReference>
<dbReference type="AlphaFoldDB" id="A0A381RAT3"/>